<name>A0ACC1HGZ0_9FUNG</name>
<comment type="caution">
    <text evidence="1">The sequence shown here is derived from an EMBL/GenBank/DDBJ whole genome shotgun (WGS) entry which is preliminary data.</text>
</comment>
<accession>A0ACC1HGZ0</accession>
<dbReference type="Proteomes" id="UP001145114">
    <property type="component" value="Unassembled WGS sequence"/>
</dbReference>
<feature type="non-terminal residue" evidence="1">
    <location>
        <position position="1"/>
    </location>
</feature>
<protein>
    <submittedName>
        <fullName evidence="1">Uncharacterized protein</fullName>
    </submittedName>
</protein>
<gene>
    <name evidence="1" type="ORF">EV182_001562</name>
</gene>
<organism evidence="1 2">
    <name type="scientific">Spiromyces aspiralis</name>
    <dbReference type="NCBI Taxonomy" id="68401"/>
    <lineage>
        <taxon>Eukaryota</taxon>
        <taxon>Fungi</taxon>
        <taxon>Fungi incertae sedis</taxon>
        <taxon>Zoopagomycota</taxon>
        <taxon>Kickxellomycotina</taxon>
        <taxon>Kickxellomycetes</taxon>
        <taxon>Kickxellales</taxon>
        <taxon>Kickxellaceae</taxon>
        <taxon>Spiromyces</taxon>
    </lineage>
</organism>
<reference evidence="1" key="1">
    <citation type="submission" date="2022-06" db="EMBL/GenBank/DDBJ databases">
        <title>Phylogenomic reconstructions and comparative analyses of Kickxellomycotina fungi.</title>
        <authorList>
            <person name="Reynolds N.K."/>
            <person name="Stajich J.E."/>
            <person name="Barry K."/>
            <person name="Grigoriev I.V."/>
            <person name="Crous P."/>
            <person name="Smith M.E."/>
        </authorList>
    </citation>
    <scope>NUCLEOTIDE SEQUENCE</scope>
    <source>
        <strain evidence="1">RSA 2271</strain>
    </source>
</reference>
<evidence type="ECO:0000313" key="1">
    <source>
        <dbReference type="EMBL" id="KAJ1675285.1"/>
    </source>
</evidence>
<proteinExistence type="predicted"/>
<evidence type="ECO:0000313" key="2">
    <source>
        <dbReference type="Proteomes" id="UP001145114"/>
    </source>
</evidence>
<sequence>FDMESQSSKYYQKGPRAVGDMVEQHSYKGHTHPEQETKFYATPGNYVQMTQDQHKTRHKSRYEKHPERFEK</sequence>
<keyword evidence="2" id="KW-1185">Reference proteome</keyword>
<dbReference type="EMBL" id="JAMZIH010005380">
    <property type="protein sequence ID" value="KAJ1675285.1"/>
    <property type="molecule type" value="Genomic_DNA"/>
</dbReference>